<dbReference type="Pfam" id="PF00752">
    <property type="entry name" value="XPG_N"/>
    <property type="match status" value="1"/>
</dbReference>
<feature type="compositionally biased region" description="Polar residues" evidence="16">
    <location>
        <begin position="443"/>
        <end position="459"/>
    </location>
</feature>
<dbReference type="InterPro" id="IPR044752">
    <property type="entry name" value="PIN-like_EXO1"/>
</dbReference>
<keyword evidence="20" id="KW-1185">Reference proteome</keyword>
<keyword evidence="11 15" id="KW-0267">Excision nuclease</keyword>
<comment type="subcellular location">
    <subcellularLocation>
        <location evidence="1 15">Nucleus</location>
    </subcellularLocation>
</comment>
<keyword evidence="13 15" id="KW-0234">DNA repair</keyword>
<organism evidence="19 20">
    <name type="scientific">Araneus ventricosus</name>
    <name type="common">Orbweaver spider</name>
    <name type="synonym">Epeira ventricosa</name>
    <dbReference type="NCBI Taxonomy" id="182803"/>
    <lineage>
        <taxon>Eukaryota</taxon>
        <taxon>Metazoa</taxon>
        <taxon>Ecdysozoa</taxon>
        <taxon>Arthropoda</taxon>
        <taxon>Chelicerata</taxon>
        <taxon>Arachnida</taxon>
        <taxon>Araneae</taxon>
        <taxon>Araneomorphae</taxon>
        <taxon>Entelegynae</taxon>
        <taxon>Araneoidea</taxon>
        <taxon>Araneidae</taxon>
        <taxon>Araneus</taxon>
    </lineage>
</organism>
<dbReference type="Gene3D" id="1.10.150.20">
    <property type="entry name" value="5' to 3' exonuclease, C-terminal subdomain"/>
    <property type="match status" value="1"/>
</dbReference>
<feature type="compositionally biased region" description="Polar residues" evidence="16">
    <location>
        <begin position="359"/>
        <end position="374"/>
    </location>
</feature>
<dbReference type="InterPro" id="IPR036279">
    <property type="entry name" value="5-3_exonuclease_C_sf"/>
</dbReference>
<dbReference type="InterPro" id="IPR006084">
    <property type="entry name" value="XPG/Rad2"/>
</dbReference>
<keyword evidence="5 15" id="KW-0479">Metal-binding</keyword>
<name>A0A4Y2KBP3_ARAVE</name>
<evidence type="ECO:0000256" key="7">
    <source>
        <dbReference type="ARBA" id="ARBA00022769"/>
    </source>
</evidence>
<dbReference type="PANTHER" id="PTHR11081:SF8">
    <property type="entry name" value="EXONUCLEASE 1"/>
    <property type="match status" value="1"/>
</dbReference>
<protein>
    <recommendedName>
        <fullName evidence="3 15">Exonuclease 1</fullName>
        <ecNumber evidence="15">3.1.-.-</ecNumber>
    </recommendedName>
</protein>
<keyword evidence="9 15" id="KW-0269">Exonuclease</keyword>
<comment type="similarity">
    <text evidence="2 15">Belongs to the XPG/RAD2 endonuclease family. EXO1 subfamily.</text>
</comment>
<dbReference type="Gene3D" id="3.40.50.1010">
    <property type="entry name" value="5'-nuclease"/>
    <property type="match status" value="1"/>
</dbReference>
<keyword evidence="12 15" id="KW-0238">DNA-binding</keyword>
<keyword evidence="6 15" id="KW-0227">DNA damage</keyword>
<feature type="region of interest" description="Disordered" evidence="16">
    <location>
        <begin position="345"/>
        <end position="378"/>
    </location>
</feature>
<dbReference type="GO" id="GO:0003677">
    <property type="term" value="F:DNA binding"/>
    <property type="evidence" value="ECO:0007669"/>
    <property type="project" value="UniProtKB-UniRule"/>
</dbReference>
<dbReference type="PRINTS" id="PR00853">
    <property type="entry name" value="XPGRADSUPER"/>
</dbReference>
<evidence type="ECO:0000256" key="15">
    <source>
        <dbReference type="RuleBase" id="RU910737"/>
    </source>
</evidence>
<feature type="domain" description="XPG-I" evidence="17">
    <location>
        <begin position="138"/>
        <end position="206"/>
    </location>
</feature>
<dbReference type="OrthoDB" id="26491at2759"/>
<dbReference type="EMBL" id="BGPR01004481">
    <property type="protein sequence ID" value="GBN00114.1"/>
    <property type="molecule type" value="Genomic_DNA"/>
</dbReference>
<evidence type="ECO:0000256" key="10">
    <source>
        <dbReference type="ARBA" id="ARBA00022842"/>
    </source>
</evidence>
<dbReference type="SMART" id="SM00485">
    <property type="entry name" value="XPGN"/>
    <property type="match status" value="1"/>
</dbReference>
<dbReference type="InterPro" id="IPR029060">
    <property type="entry name" value="PIN-like_dom_sf"/>
</dbReference>
<dbReference type="SUPFAM" id="SSF88723">
    <property type="entry name" value="PIN domain-like"/>
    <property type="match status" value="1"/>
</dbReference>
<keyword evidence="14 15" id="KW-0539">Nucleus</keyword>
<dbReference type="SMART" id="SM00484">
    <property type="entry name" value="XPGI"/>
    <property type="match status" value="1"/>
</dbReference>
<reference evidence="19 20" key="1">
    <citation type="journal article" date="2019" name="Sci. Rep.">
        <title>Orb-weaving spider Araneus ventricosus genome elucidates the spidroin gene catalogue.</title>
        <authorList>
            <person name="Kono N."/>
            <person name="Nakamura H."/>
            <person name="Ohtoshi R."/>
            <person name="Moran D.A.P."/>
            <person name="Shinohara A."/>
            <person name="Yoshida Y."/>
            <person name="Fujiwara M."/>
            <person name="Mori M."/>
            <person name="Tomita M."/>
            <person name="Arakawa K."/>
        </authorList>
    </citation>
    <scope>NUCLEOTIDE SEQUENCE [LARGE SCALE GENOMIC DNA]</scope>
</reference>
<dbReference type="GO" id="GO:0005634">
    <property type="term" value="C:nucleus"/>
    <property type="evidence" value="ECO:0007669"/>
    <property type="project" value="UniProtKB-SubCell"/>
</dbReference>
<evidence type="ECO:0000256" key="13">
    <source>
        <dbReference type="ARBA" id="ARBA00023204"/>
    </source>
</evidence>
<evidence type="ECO:0000259" key="18">
    <source>
        <dbReference type="SMART" id="SM00485"/>
    </source>
</evidence>
<sequence length="771" mass="85589">MGITGLLPFVKNSCRPANIKDFSGATVAVDAYSWLHKGAFSCAEKLVKGEKTDGYVYYCIKQLNLLLEAGLKPIMVFDGCNLSSKEGTEKKRRENREKTRQRGKELLCEGKIKEARECFQRCVDVTPKMAREVIEACRKKCIDCIVAPYEADAQLAYLDKVGIVQLIITEDSDLILFGCNKIFFKMDSCGGGLLYEKENLLKSFGSKASKFSFEKFRYMCILSGCDYLPSLPGIGLAKACKFFTVTNNMDVANVLPKLPCYLKMPKLTVSGEYIESFIKANNTFLYQLVFCPEKKTLVPLNPYPEDIKPEDVEYAGKYLPTDLACQLAMGNINVNTMEEFDSSTFTSSPTIDEGKSMVWGSQPSSSSKTPNKTAVSAFKFSAPGERKKKVSAQKRSFAETTDYGGEATCTDEELFSMYGGKEVKRSHMDISSEEDPLADENNLCGSSSISDTNASQNSPHPKLLNLPFRRIVKSRFFAPEAKTEMNPSTSTSEEPEPKSEIFSANANCDKSLEVETSSTTDNIDFALELKISSPKKSDKENIAHRFAKKKNSDVKQDIIKSSSCGDGVIKQELKADSWLNIIDNEISSATTTISSTGKSSKLLDVECSFIKSDINKTTSKSKKVPKKLISTKIEDFKLKKDLICRTKLNNSLGSDGNSPNESLAESYEAEDDKSSANCIVSPYFNPTAATNQDIESENVVTILSDSEECNLTNSQNNLDLAKGTFTPKSSQNKSLKSVISKGSKYNFFSFTLKMVMDVYSEYLYYRVRMRP</sequence>
<accession>A0A4Y2KBP3</accession>
<dbReference type="GO" id="GO:0006310">
    <property type="term" value="P:DNA recombination"/>
    <property type="evidence" value="ECO:0007669"/>
    <property type="project" value="TreeGrafter"/>
</dbReference>
<dbReference type="GO" id="GO:0017108">
    <property type="term" value="F:5'-flap endonuclease activity"/>
    <property type="evidence" value="ECO:0007669"/>
    <property type="project" value="TreeGrafter"/>
</dbReference>
<dbReference type="GO" id="GO:0046872">
    <property type="term" value="F:metal ion binding"/>
    <property type="evidence" value="ECO:0007669"/>
    <property type="project" value="UniProtKB-UniRule"/>
</dbReference>
<dbReference type="FunFam" id="1.10.150.20:FF:000011">
    <property type="entry name" value="exonuclease 1"/>
    <property type="match status" value="1"/>
</dbReference>
<dbReference type="Proteomes" id="UP000499080">
    <property type="component" value="Unassembled WGS sequence"/>
</dbReference>
<dbReference type="CDD" id="cd09857">
    <property type="entry name" value="PIN_EXO1"/>
    <property type="match status" value="1"/>
</dbReference>
<keyword evidence="10 15" id="KW-0460">Magnesium</keyword>
<evidence type="ECO:0000256" key="5">
    <source>
        <dbReference type="ARBA" id="ARBA00022723"/>
    </source>
</evidence>
<evidence type="ECO:0000256" key="2">
    <source>
        <dbReference type="ARBA" id="ARBA00010563"/>
    </source>
</evidence>
<dbReference type="PANTHER" id="PTHR11081">
    <property type="entry name" value="FLAP ENDONUCLEASE FAMILY MEMBER"/>
    <property type="match status" value="1"/>
</dbReference>
<dbReference type="CDD" id="cd09908">
    <property type="entry name" value="H3TH_EXO1"/>
    <property type="match status" value="1"/>
</dbReference>
<proteinExistence type="inferred from homology"/>
<dbReference type="InterPro" id="IPR037315">
    <property type="entry name" value="EXO1_H3TH"/>
</dbReference>
<dbReference type="GO" id="GO:0035312">
    <property type="term" value="F:5'-3' DNA exonuclease activity"/>
    <property type="evidence" value="ECO:0007669"/>
    <property type="project" value="UniProtKB-UniRule"/>
</dbReference>
<dbReference type="InterPro" id="IPR008918">
    <property type="entry name" value="HhH2"/>
</dbReference>
<gene>
    <name evidence="19" type="primary">exo1_1</name>
    <name evidence="19" type="ORF">AVEN_84471_1</name>
</gene>
<dbReference type="AlphaFoldDB" id="A0A4Y2KBP3"/>
<keyword evidence="7 15" id="KW-0228">DNA excision</keyword>
<comment type="function">
    <text evidence="15">5'-&gt;3' double-stranded DNA exonuclease which may also possess a cryptic 3'-&gt;5' double-stranded DNA exonuclease activity. Functions in DNA mismatch repair.</text>
</comment>
<evidence type="ECO:0000313" key="20">
    <source>
        <dbReference type="Proteomes" id="UP000499080"/>
    </source>
</evidence>
<evidence type="ECO:0000256" key="4">
    <source>
        <dbReference type="ARBA" id="ARBA00022722"/>
    </source>
</evidence>
<evidence type="ECO:0000256" key="16">
    <source>
        <dbReference type="SAM" id="MobiDB-lite"/>
    </source>
</evidence>
<dbReference type="SUPFAM" id="SSF47807">
    <property type="entry name" value="5' to 3' exonuclease, C-terminal subdomain"/>
    <property type="match status" value="1"/>
</dbReference>
<evidence type="ECO:0000256" key="3">
    <source>
        <dbReference type="ARBA" id="ARBA00020324"/>
    </source>
</evidence>
<dbReference type="EC" id="3.1.-.-" evidence="15"/>
<evidence type="ECO:0000256" key="9">
    <source>
        <dbReference type="ARBA" id="ARBA00022839"/>
    </source>
</evidence>
<evidence type="ECO:0000256" key="1">
    <source>
        <dbReference type="ARBA" id="ARBA00004123"/>
    </source>
</evidence>
<evidence type="ECO:0000256" key="6">
    <source>
        <dbReference type="ARBA" id="ARBA00022763"/>
    </source>
</evidence>
<evidence type="ECO:0000313" key="19">
    <source>
        <dbReference type="EMBL" id="GBN00114.1"/>
    </source>
</evidence>
<dbReference type="GO" id="GO:0006298">
    <property type="term" value="P:mismatch repair"/>
    <property type="evidence" value="ECO:0007669"/>
    <property type="project" value="TreeGrafter"/>
</dbReference>
<dbReference type="SMART" id="SM00279">
    <property type="entry name" value="HhH2"/>
    <property type="match status" value="1"/>
</dbReference>
<keyword evidence="4 15" id="KW-0540">Nuclease</keyword>
<keyword evidence="8 15" id="KW-0378">Hydrolase</keyword>
<evidence type="ECO:0000256" key="8">
    <source>
        <dbReference type="ARBA" id="ARBA00022801"/>
    </source>
</evidence>
<feature type="region of interest" description="Disordered" evidence="16">
    <location>
        <begin position="479"/>
        <end position="499"/>
    </location>
</feature>
<feature type="domain" description="XPG N-terminal" evidence="18">
    <location>
        <begin position="1"/>
        <end position="99"/>
    </location>
</feature>
<dbReference type="InterPro" id="IPR006085">
    <property type="entry name" value="XPG_DNA_repair_N"/>
</dbReference>
<evidence type="ECO:0000259" key="17">
    <source>
        <dbReference type="SMART" id="SM00484"/>
    </source>
</evidence>
<dbReference type="Pfam" id="PF00867">
    <property type="entry name" value="XPG_I"/>
    <property type="match status" value="1"/>
</dbReference>
<dbReference type="FunFam" id="3.40.50.1010:FF:000002">
    <property type="entry name" value="Exonuclease 1, putative"/>
    <property type="match status" value="1"/>
</dbReference>
<comment type="cofactor">
    <cofactor evidence="15">
        <name>Mg(2+)</name>
        <dbReference type="ChEBI" id="CHEBI:18420"/>
    </cofactor>
    <text evidence="15">Binds 2 magnesium ions per subunit. They probably participate in the reaction catalyzed by the enzyme. May bind an additional third magnesium ion after substrate binding.</text>
</comment>
<evidence type="ECO:0000256" key="12">
    <source>
        <dbReference type="ARBA" id="ARBA00023125"/>
    </source>
</evidence>
<comment type="caution">
    <text evidence="19">The sequence shown here is derived from an EMBL/GenBank/DDBJ whole genome shotgun (WGS) entry which is preliminary data.</text>
</comment>
<feature type="region of interest" description="Disordered" evidence="16">
    <location>
        <begin position="426"/>
        <end position="462"/>
    </location>
</feature>
<evidence type="ECO:0000256" key="11">
    <source>
        <dbReference type="ARBA" id="ARBA00022881"/>
    </source>
</evidence>
<dbReference type="InterPro" id="IPR006086">
    <property type="entry name" value="XPG-I_dom"/>
</dbReference>
<evidence type="ECO:0000256" key="14">
    <source>
        <dbReference type="ARBA" id="ARBA00023242"/>
    </source>
</evidence>